<dbReference type="VEuPathDB" id="CryptoDB:Vbra_7980"/>
<sequence>MARGHFSLPLWPLLLLALSPVAHVSGGCLNRDDLPVLEMSDLKKLSIKQLDEIFTKGCIEEEPLLGPHWGGILNSILHEPAEDIYRGLFGLVFEGALFQKTSCKGEDLWFYFPLLNPFDGGKLFKSQVTLFTARVTTGQFPHEKHRISKEDCPDLASPWGRLKYPLDNPPILKDIIDEARIVGVDEKGRAIILNRAFLKIWEDVVIFLQYEAPDEGSARRPLSVPR</sequence>
<dbReference type="Proteomes" id="UP000041254">
    <property type="component" value="Unassembled WGS sequence"/>
</dbReference>
<dbReference type="PROSITE" id="PS51257">
    <property type="entry name" value="PROKAR_LIPOPROTEIN"/>
    <property type="match status" value="1"/>
</dbReference>
<gene>
    <name evidence="2" type="ORF">Vbra_7980</name>
</gene>
<accession>A0A0G4EQ54</accession>
<feature type="chain" id="PRO_5005187444" evidence="1">
    <location>
        <begin position="27"/>
        <end position="226"/>
    </location>
</feature>
<reference evidence="2 3" key="1">
    <citation type="submission" date="2014-11" db="EMBL/GenBank/DDBJ databases">
        <authorList>
            <person name="Zhu J."/>
            <person name="Qi W."/>
            <person name="Song R."/>
        </authorList>
    </citation>
    <scope>NUCLEOTIDE SEQUENCE [LARGE SCALE GENOMIC DNA]</scope>
</reference>
<keyword evidence="1" id="KW-0732">Signal</keyword>
<organism evidence="2 3">
    <name type="scientific">Vitrella brassicaformis (strain CCMP3155)</name>
    <dbReference type="NCBI Taxonomy" id="1169540"/>
    <lineage>
        <taxon>Eukaryota</taxon>
        <taxon>Sar</taxon>
        <taxon>Alveolata</taxon>
        <taxon>Colpodellida</taxon>
        <taxon>Vitrellaceae</taxon>
        <taxon>Vitrella</taxon>
    </lineage>
</organism>
<dbReference type="EMBL" id="CDMY01000280">
    <property type="protein sequence ID" value="CEL99416.1"/>
    <property type="molecule type" value="Genomic_DNA"/>
</dbReference>
<feature type="signal peptide" evidence="1">
    <location>
        <begin position="1"/>
        <end position="26"/>
    </location>
</feature>
<evidence type="ECO:0000313" key="3">
    <source>
        <dbReference type="Proteomes" id="UP000041254"/>
    </source>
</evidence>
<dbReference type="InParanoid" id="A0A0G4EQ54"/>
<protein>
    <submittedName>
        <fullName evidence="2">Uncharacterized protein</fullName>
    </submittedName>
</protein>
<dbReference type="AlphaFoldDB" id="A0A0G4EQ54"/>
<dbReference type="PhylomeDB" id="A0A0G4EQ54"/>
<evidence type="ECO:0000313" key="2">
    <source>
        <dbReference type="EMBL" id="CEL99416.1"/>
    </source>
</evidence>
<proteinExistence type="predicted"/>
<evidence type="ECO:0000256" key="1">
    <source>
        <dbReference type="SAM" id="SignalP"/>
    </source>
</evidence>
<name>A0A0G4EQ54_VITBC</name>
<keyword evidence="3" id="KW-1185">Reference proteome</keyword>